<evidence type="ECO:0000256" key="3">
    <source>
        <dbReference type="ARBA" id="ARBA00022989"/>
    </source>
</evidence>
<feature type="transmembrane region" description="Helical" evidence="5">
    <location>
        <begin position="31"/>
        <end position="56"/>
    </location>
</feature>
<dbReference type="AlphaFoldDB" id="A0AB39R069"/>
<feature type="transmembrane region" description="Helical" evidence="5">
    <location>
        <begin position="333"/>
        <end position="359"/>
    </location>
</feature>
<dbReference type="EMBL" id="CP163441">
    <property type="protein sequence ID" value="XDQ49302.1"/>
    <property type="molecule type" value="Genomic_DNA"/>
</dbReference>
<protein>
    <submittedName>
        <fullName evidence="7">MFS transporter</fullName>
    </submittedName>
</protein>
<feature type="domain" description="Major facilitator superfamily (MFS) profile" evidence="6">
    <location>
        <begin position="31"/>
        <end position="422"/>
    </location>
</feature>
<dbReference type="InterPro" id="IPR020846">
    <property type="entry name" value="MFS_dom"/>
</dbReference>
<keyword evidence="4 5" id="KW-0472">Membrane</keyword>
<feature type="transmembrane region" description="Helical" evidence="5">
    <location>
        <begin position="159"/>
        <end position="178"/>
    </location>
</feature>
<feature type="transmembrane region" description="Helical" evidence="5">
    <location>
        <begin position="68"/>
        <end position="88"/>
    </location>
</feature>
<feature type="transmembrane region" description="Helical" evidence="5">
    <location>
        <begin position="309"/>
        <end position="327"/>
    </location>
</feature>
<reference evidence="7" key="1">
    <citation type="submission" date="2024-07" db="EMBL/GenBank/DDBJ databases">
        <authorList>
            <person name="Yu S.T."/>
        </authorList>
    </citation>
    <scope>NUCLEOTIDE SEQUENCE</scope>
    <source>
        <strain evidence="7">R39</strain>
    </source>
</reference>
<dbReference type="SUPFAM" id="SSF103473">
    <property type="entry name" value="MFS general substrate transporter"/>
    <property type="match status" value="1"/>
</dbReference>
<feature type="transmembrane region" description="Helical" evidence="5">
    <location>
        <begin position="241"/>
        <end position="262"/>
    </location>
</feature>
<name>A0AB39R069_9ACTN</name>
<feature type="transmembrane region" description="Helical" evidence="5">
    <location>
        <begin position="397"/>
        <end position="418"/>
    </location>
</feature>
<accession>A0AB39R069</accession>
<feature type="transmembrane region" description="Helical" evidence="5">
    <location>
        <begin position="190"/>
        <end position="208"/>
    </location>
</feature>
<feature type="transmembrane region" description="Helical" evidence="5">
    <location>
        <begin position="123"/>
        <end position="147"/>
    </location>
</feature>
<feature type="transmembrane region" description="Helical" evidence="5">
    <location>
        <begin position="100"/>
        <end position="117"/>
    </location>
</feature>
<evidence type="ECO:0000313" key="7">
    <source>
        <dbReference type="EMBL" id="XDQ49302.1"/>
    </source>
</evidence>
<dbReference type="Pfam" id="PF07690">
    <property type="entry name" value="MFS_1"/>
    <property type="match status" value="1"/>
</dbReference>
<dbReference type="PANTHER" id="PTHR23528">
    <property type="match status" value="1"/>
</dbReference>
<dbReference type="PROSITE" id="PS50850">
    <property type="entry name" value="MFS"/>
    <property type="match status" value="1"/>
</dbReference>
<dbReference type="GO" id="GO:0022857">
    <property type="term" value="F:transmembrane transporter activity"/>
    <property type="evidence" value="ECO:0007669"/>
    <property type="project" value="InterPro"/>
</dbReference>
<feature type="transmembrane region" description="Helical" evidence="5">
    <location>
        <begin position="277"/>
        <end position="297"/>
    </location>
</feature>
<evidence type="ECO:0000256" key="4">
    <source>
        <dbReference type="ARBA" id="ARBA00023136"/>
    </source>
</evidence>
<dbReference type="Gene3D" id="1.20.1250.20">
    <property type="entry name" value="MFS general substrate transporter like domains"/>
    <property type="match status" value="2"/>
</dbReference>
<gene>
    <name evidence="7" type="ORF">AB5J52_47575</name>
</gene>
<keyword evidence="2 5" id="KW-0812">Transmembrane</keyword>
<sequence>MTAQDVEEAVEASATGAPTGRISVASRGHRALIALLLIGNTAVIAVYMGAGILLALQAAQISPNGKVAALGTVTGVAALVATLAQPIVGALSDRGGRRGPWILGGALAGFGLLSVLADLRTVLLLTVGWCAVSAALNAYQVAVSSVIPDRIPEGLRGTASGFVGLGIPLGAFLGPWLAARAAPVSLRTGYLLLGGLVAFAALLLTSLARERRMPGGRSAGLGGQLASLGSALRGRDFRWAFTGRALITLGYFSVSGFQLYIVQDHTVLPANLSPTEAVAVLSPVGAVAMAASTSLGGVLSDRTGRRRPFVTAAAIVSAGAALLPVLSDSWGAMLVFTALNGLGFGCFMAVDLSIVTLVLPSTSDAARDLGVLNMAQAGPQIVSPLIGSLAVSVLGGYTGLFMVAGAVAALGSLAMLPIRGVR</sequence>
<evidence type="ECO:0000256" key="5">
    <source>
        <dbReference type="SAM" id="Phobius"/>
    </source>
</evidence>
<comment type="subcellular location">
    <subcellularLocation>
        <location evidence="1">Cell membrane</location>
        <topology evidence="1">Multi-pass membrane protein</topology>
    </subcellularLocation>
</comment>
<keyword evidence="3 5" id="KW-1133">Transmembrane helix</keyword>
<evidence type="ECO:0000256" key="2">
    <source>
        <dbReference type="ARBA" id="ARBA00022692"/>
    </source>
</evidence>
<proteinExistence type="predicted"/>
<evidence type="ECO:0000259" key="6">
    <source>
        <dbReference type="PROSITE" id="PS50850"/>
    </source>
</evidence>
<dbReference type="RefSeq" id="WP_369227956.1">
    <property type="nucleotide sequence ID" value="NZ_CP163441.1"/>
</dbReference>
<dbReference type="InterPro" id="IPR011701">
    <property type="entry name" value="MFS"/>
</dbReference>
<dbReference type="GO" id="GO:0005886">
    <property type="term" value="C:plasma membrane"/>
    <property type="evidence" value="ECO:0007669"/>
    <property type="project" value="UniProtKB-SubCell"/>
</dbReference>
<dbReference type="InterPro" id="IPR036259">
    <property type="entry name" value="MFS_trans_sf"/>
</dbReference>
<evidence type="ECO:0000256" key="1">
    <source>
        <dbReference type="ARBA" id="ARBA00004651"/>
    </source>
</evidence>
<feature type="transmembrane region" description="Helical" evidence="5">
    <location>
        <begin position="371"/>
        <end position="391"/>
    </location>
</feature>
<dbReference type="PANTHER" id="PTHR23528:SF1">
    <property type="entry name" value="MAJOR FACILITATOR SUPERFAMILY (MFS) PROFILE DOMAIN-CONTAINING PROTEIN"/>
    <property type="match status" value="1"/>
</dbReference>
<organism evidence="7">
    <name type="scientific">Streptomyces sp. R39</name>
    <dbReference type="NCBI Taxonomy" id="3238631"/>
    <lineage>
        <taxon>Bacteria</taxon>
        <taxon>Bacillati</taxon>
        <taxon>Actinomycetota</taxon>
        <taxon>Actinomycetes</taxon>
        <taxon>Kitasatosporales</taxon>
        <taxon>Streptomycetaceae</taxon>
        <taxon>Streptomyces</taxon>
    </lineage>
</organism>